<keyword evidence="2" id="KW-1185">Reference proteome</keyword>
<evidence type="ECO:0008006" key="3">
    <source>
        <dbReference type="Google" id="ProtNLM"/>
    </source>
</evidence>
<dbReference type="Proteomes" id="UP000316706">
    <property type="component" value="Unassembled WGS sequence"/>
</dbReference>
<evidence type="ECO:0000313" key="1">
    <source>
        <dbReference type="EMBL" id="TQM67519.1"/>
    </source>
</evidence>
<gene>
    <name evidence="1" type="ORF">FHX41_1134</name>
</gene>
<organism evidence="1 2">
    <name type="scientific">Actinomadura hallensis</name>
    <dbReference type="NCBI Taxonomy" id="337895"/>
    <lineage>
        <taxon>Bacteria</taxon>
        <taxon>Bacillati</taxon>
        <taxon>Actinomycetota</taxon>
        <taxon>Actinomycetes</taxon>
        <taxon>Streptosporangiales</taxon>
        <taxon>Thermomonosporaceae</taxon>
        <taxon>Actinomadura</taxon>
    </lineage>
</organism>
<sequence>MKPRRQTEGVTVVLDTWWSRETWAFECLNCANIWTEELEVRHGRDGHGNEAVIYERRGQPCMTPWLDRSCPACQGQNVKALSAPAGKPVEVPKARSAEDVAMVFHLRRIRAW</sequence>
<evidence type="ECO:0000313" key="2">
    <source>
        <dbReference type="Proteomes" id="UP000316706"/>
    </source>
</evidence>
<protein>
    <recommendedName>
        <fullName evidence="3">C2H2-type domain-containing protein</fullName>
    </recommendedName>
</protein>
<dbReference type="AlphaFoldDB" id="A0A543IAB6"/>
<proteinExistence type="predicted"/>
<dbReference type="EMBL" id="VFPO01000001">
    <property type="protein sequence ID" value="TQM67519.1"/>
    <property type="molecule type" value="Genomic_DNA"/>
</dbReference>
<reference evidence="1 2" key="1">
    <citation type="submission" date="2019-06" db="EMBL/GenBank/DDBJ databases">
        <title>Sequencing the genomes of 1000 actinobacteria strains.</title>
        <authorList>
            <person name="Klenk H.-P."/>
        </authorList>
    </citation>
    <scope>NUCLEOTIDE SEQUENCE [LARGE SCALE GENOMIC DNA]</scope>
    <source>
        <strain evidence="1 2">DSM 45043</strain>
    </source>
</reference>
<comment type="caution">
    <text evidence="1">The sequence shown here is derived from an EMBL/GenBank/DDBJ whole genome shotgun (WGS) entry which is preliminary data.</text>
</comment>
<name>A0A543IAB6_9ACTN</name>
<accession>A0A543IAB6</accession>